<feature type="compositionally biased region" description="Low complexity" evidence="1">
    <location>
        <begin position="179"/>
        <end position="235"/>
    </location>
</feature>
<name>A0A9W9UPX1_PENBR</name>
<evidence type="ECO:0000313" key="3">
    <source>
        <dbReference type="EMBL" id="KAJ5352887.1"/>
    </source>
</evidence>
<sequence>MVKTTYALTLFAAVSLAAPVPNPDGSGNLVGAGADSALGGAVQQLTHTLGMRDTKKTGNQHKNLIEEIPIIGKMLGNKHDAKRDTSDKNAEHKNLIEEIPIVGSLLGNKHESQRRGLGGGGLSSLPIVGGVFGEHQHTGGDNGLTASRRSVNQNYHQNEGQNDDQNEGQNEGQNGGQNEGQNEGQNAGQNDGQNDGQNEGQNEGENAGQNEGQNNGQNEGQNDGQNDGQNEGQNDLQNFLQNFGQNSKRDLSQLSSLPIVGELFGKSKDQEKSGHKQTDAPAKQVTTRAAPGHSQGIFGILQSLTSGGPETKSHAKRGFTPDSTTFEDENGNPINQNPNGTKDKKEKDAKDSNNLLANLMGPEGLGSIKGNAQHGVGLFPARRDTAAIEAREAPIQGSTLTDVLFSGGALGKLSHVLTPGAPEKKPGESSPKQVGDGSQSGPPDPASGAGPHSGPGLAAEQEETAKKPAPSASS</sequence>
<dbReference type="AlphaFoldDB" id="A0A9W9UPX1"/>
<feature type="region of interest" description="Disordered" evidence="1">
    <location>
        <begin position="265"/>
        <end position="349"/>
    </location>
</feature>
<evidence type="ECO:0000256" key="2">
    <source>
        <dbReference type="SAM" id="SignalP"/>
    </source>
</evidence>
<reference evidence="3" key="2">
    <citation type="journal article" date="2023" name="IMA Fungus">
        <title>Comparative genomic study of the Penicillium genus elucidates a diverse pangenome and 15 lateral gene transfer events.</title>
        <authorList>
            <person name="Petersen C."/>
            <person name="Sorensen T."/>
            <person name="Nielsen M.R."/>
            <person name="Sondergaard T.E."/>
            <person name="Sorensen J.L."/>
            <person name="Fitzpatrick D.A."/>
            <person name="Frisvad J.C."/>
            <person name="Nielsen K.L."/>
        </authorList>
    </citation>
    <scope>NUCLEOTIDE SEQUENCE</scope>
    <source>
        <strain evidence="3">IBT 35673</strain>
    </source>
</reference>
<dbReference type="Proteomes" id="UP001147695">
    <property type="component" value="Unassembled WGS sequence"/>
</dbReference>
<feature type="compositionally biased region" description="Low complexity" evidence="1">
    <location>
        <begin position="435"/>
        <end position="459"/>
    </location>
</feature>
<feature type="chain" id="PRO_5040884460" evidence="2">
    <location>
        <begin position="18"/>
        <end position="474"/>
    </location>
</feature>
<organism evidence="3 4">
    <name type="scientific">Penicillium brevicompactum</name>
    <dbReference type="NCBI Taxonomy" id="5074"/>
    <lineage>
        <taxon>Eukaryota</taxon>
        <taxon>Fungi</taxon>
        <taxon>Dikarya</taxon>
        <taxon>Ascomycota</taxon>
        <taxon>Pezizomycotina</taxon>
        <taxon>Eurotiomycetes</taxon>
        <taxon>Eurotiomycetidae</taxon>
        <taxon>Eurotiales</taxon>
        <taxon>Aspergillaceae</taxon>
        <taxon>Penicillium</taxon>
    </lineage>
</organism>
<evidence type="ECO:0000256" key="1">
    <source>
        <dbReference type="SAM" id="MobiDB-lite"/>
    </source>
</evidence>
<reference evidence="3" key="1">
    <citation type="submission" date="2022-12" db="EMBL/GenBank/DDBJ databases">
        <authorList>
            <person name="Petersen C."/>
        </authorList>
    </citation>
    <scope>NUCLEOTIDE SEQUENCE</scope>
    <source>
        <strain evidence="3">IBT 35673</strain>
    </source>
</reference>
<proteinExistence type="predicted"/>
<feature type="compositionally biased region" description="Basic and acidic residues" evidence="1">
    <location>
        <begin position="265"/>
        <end position="278"/>
    </location>
</feature>
<feature type="signal peptide" evidence="2">
    <location>
        <begin position="1"/>
        <end position="17"/>
    </location>
</feature>
<keyword evidence="2" id="KW-0732">Signal</keyword>
<comment type="caution">
    <text evidence="3">The sequence shown here is derived from an EMBL/GenBank/DDBJ whole genome shotgun (WGS) entry which is preliminary data.</text>
</comment>
<feature type="region of interest" description="Disordered" evidence="1">
    <location>
        <begin position="155"/>
        <end position="235"/>
    </location>
</feature>
<accession>A0A9W9UPX1</accession>
<evidence type="ECO:0000313" key="4">
    <source>
        <dbReference type="Proteomes" id="UP001147695"/>
    </source>
</evidence>
<feature type="region of interest" description="Disordered" evidence="1">
    <location>
        <begin position="415"/>
        <end position="474"/>
    </location>
</feature>
<gene>
    <name evidence="3" type="ORF">N7452_001861</name>
</gene>
<dbReference type="EMBL" id="JAPZBQ010000001">
    <property type="protein sequence ID" value="KAJ5352887.1"/>
    <property type="molecule type" value="Genomic_DNA"/>
</dbReference>
<protein>
    <submittedName>
        <fullName evidence="3">Uncharacterized protein</fullName>
    </submittedName>
</protein>